<name>A0A8H5BM89_9AGAR</name>
<dbReference type="AlphaFoldDB" id="A0A8H5BM89"/>
<feature type="compositionally biased region" description="Low complexity" evidence="1">
    <location>
        <begin position="94"/>
        <end position="113"/>
    </location>
</feature>
<accession>A0A8H5BM89</accession>
<organism evidence="2 3">
    <name type="scientific">Psilocybe cf. subviscida</name>
    <dbReference type="NCBI Taxonomy" id="2480587"/>
    <lineage>
        <taxon>Eukaryota</taxon>
        <taxon>Fungi</taxon>
        <taxon>Dikarya</taxon>
        <taxon>Basidiomycota</taxon>
        <taxon>Agaricomycotina</taxon>
        <taxon>Agaricomycetes</taxon>
        <taxon>Agaricomycetidae</taxon>
        <taxon>Agaricales</taxon>
        <taxon>Agaricineae</taxon>
        <taxon>Strophariaceae</taxon>
        <taxon>Psilocybe</taxon>
    </lineage>
</organism>
<gene>
    <name evidence="2" type="ORF">D9619_009768</name>
</gene>
<sequence>MYSSQNEMKLSHHEQEEVNKFQQVINDRGSSEMQKQIAQAQLDDLERSKRPPPHNHRHKIHGDEELNDQTERKNFDAFHNDEAFERYQMGANQAKSGGSKNANSNNAEVASVKFNHKARGSSKTQAEERVLREEMESLPVRD</sequence>
<feature type="region of interest" description="Disordered" evidence="1">
    <location>
        <begin position="89"/>
        <end position="142"/>
    </location>
</feature>
<dbReference type="Proteomes" id="UP000567179">
    <property type="component" value="Unassembled WGS sequence"/>
</dbReference>
<feature type="compositionally biased region" description="Basic residues" evidence="1">
    <location>
        <begin position="50"/>
        <end position="60"/>
    </location>
</feature>
<evidence type="ECO:0000313" key="2">
    <source>
        <dbReference type="EMBL" id="KAF5325426.1"/>
    </source>
</evidence>
<proteinExistence type="predicted"/>
<evidence type="ECO:0000313" key="3">
    <source>
        <dbReference type="Proteomes" id="UP000567179"/>
    </source>
</evidence>
<feature type="compositionally biased region" description="Basic and acidic residues" evidence="1">
    <location>
        <begin position="61"/>
        <end position="71"/>
    </location>
</feature>
<comment type="caution">
    <text evidence="2">The sequence shown here is derived from an EMBL/GenBank/DDBJ whole genome shotgun (WGS) entry which is preliminary data.</text>
</comment>
<evidence type="ECO:0000256" key="1">
    <source>
        <dbReference type="SAM" id="MobiDB-lite"/>
    </source>
</evidence>
<dbReference type="OrthoDB" id="3012858at2759"/>
<dbReference type="EMBL" id="JAACJJ010000015">
    <property type="protein sequence ID" value="KAF5325426.1"/>
    <property type="molecule type" value="Genomic_DNA"/>
</dbReference>
<feature type="region of interest" description="Disordered" evidence="1">
    <location>
        <begin position="27"/>
        <end position="71"/>
    </location>
</feature>
<feature type="compositionally biased region" description="Basic and acidic residues" evidence="1">
    <location>
        <begin position="125"/>
        <end position="142"/>
    </location>
</feature>
<reference evidence="2 3" key="1">
    <citation type="journal article" date="2020" name="ISME J.">
        <title>Uncovering the hidden diversity of litter-decomposition mechanisms in mushroom-forming fungi.</title>
        <authorList>
            <person name="Floudas D."/>
            <person name="Bentzer J."/>
            <person name="Ahren D."/>
            <person name="Johansson T."/>
            <person name="Persson P."/>
            <person name="Tunlid A."/>
        </authorList>
    </citation>
    <scope>NUCLEOTIDE SEQUENCE [LARGE SCALE GENOMIC DNA]</scope>
    <source>
        <strain evidence="2 3">CBS 101986</strain>
    </source>
</reference>
<protein>
    <submittedName>
        <fullName evidence="2">Uncharacterized protein</fullName>
    </submittedName>
</protein>
<keyword evidence="3" id="KW-1185">Reference proteome</keyword>